<dbReference type="PANTHER" id="PTHR43580:SF8">
    <property type="entry name" value="6-PHOSPHOGLUCONATE DEHYDROGENASE NADP-BINDING DOMAIN-CONTAINING PROTEIN-RELATED"/>
    <property type="match status" value="1"/>
</dbReference>
<feature type="domain" description="3-hydroxyisobutyrate dehydrogenase-like NAD-binding" evidence="7">
    <location>
        <begin position="182"/>
        <end position="288"/>
    </location>
</feature>
<dbReference type="InterPro" id="IPR029154">
    <property type="entry name" value="HIBADH-like_NADP-bd"/>
</dbReference>
<dbReference type="Proteomes" id="UP001316803">
    <property type="component" value="Unassembled WGS sequence"/>
</dbReference>
<evidence type="ECO:0000313" key="9">
    <source>
        <dbReference type="Proteomes" id="UP001316803"/>
    </source>
</evidence>
<dbReference type="Gene3D" id="3.40.50.720">
    <property type="entry name" value="NAD(P)-binding Rossmann-like Domain"/>
    <property type="match status" value="1"/>
</dbReference>
<dbReference type="SUPFAM" id="SSF51735">
    <property type="entry name" value="NAD(P)-binding Rossmann-fold domains"/>
    <property type="match status" value="1"/>
</dbReference>
<organism evidence="8 9">
    <name type="scientific">Knufia fluminis</name>
    <dbReference type="NCBI Taxonomy" id="191047"/>
    <lineage>
        <taxon>Eukaryota</taxon>
        <taxon>Fungi</taxon>
        <taxon>Dikarya</taxon>
        <taxon>Ascomycota</taxon>
        <taxon>Pezizomycotina</taxon>
        <taxon>Eurotiomycetes</taxon>
        <taxon>Chaetothyriomycetidae</taxon>
        <taxon>Chaetothyriales</taxon>
        <taxon>Trichomeriaceae</taxon>
        <taxon>Knufia</taxon>
    </lineage>
</organism>
<evidence type="ECO:0000256" key="1">
    <source>
        <dbReference type="ARBA" id="ARBA00007598"/>
    </source>
</evidence>
<feature type="domain" description="6-phosphogluconate dehydrogenase NADP-binding" evidence="6">
    <location>
        <begin position="1"/>
        <end position="163"/>
    </location>
</feature>
<feature type="region of interest" description="Disordered" evidence="5">
    <location>
        <begin position="313"/>
        <end position="335"/>
    </location>
</feature>
<comment type="similarity">
    <text evidence="1">Belongs to the HIBADH-related family. NP60 subfamily.</text>
</comment>
<feature type="active site" evidence="4">
    <location>
        <position position="184"/>
    </location>
</feature>
<keyword evidence="2" id="KW-0560">Oxidoreductase</keyword>
<evidence type="ECO:0000256" key="2">
    <source>
        <dbReference type="ARBA" id="ARBA00023002"/>
    </source>
</evidence>
<dbReference type="InterPro" id="IPR036291">
    <property type="entry name" value="NAD(P)-bd_dom_sf"/>
</dbReference>
<dbReference type="InterPro" id="IPR015815">
    <property type="entry name" value="HIBADH-related"/>
</dbReference>
<dbReference type="Gene3D" id="1.10.1040.10">
    <property type="entry name" value="N-(1-d-carboxylethyl)-l-norvaline Dehydrogenase, domain 2"/>
    <property type="match status" value="1"/>
</dbReference>
<evidence type="ECO:0000256" key="4">
    <source>
        <dbReference type="PIRSR" id="PIRSR000103-1"/>
    </source>
</evidence>
<comment type="caution">
    <text evidence="8">The sequence shown here is derived from an EMBL/GenBank/DDBJ whole genome shotgun (WGS) entry which is preliminary data.</text>
</comment>
<dbReference type="PIRSF" id="PIRSF000103">
    <property type="entry name" value="HIBADH"/>
    <property type="match status" value="1"/>
</dbReference>
<sequence length="335" mass="35573">MGTAMARNMQRHLAAKNLPPLRVFNRTASRMDALISLGAIPGESESEVVKGCDVIFISVSSDSPALLTDMPKLATALFNDDDALRSIINRIMPAAESTGKIIVDTTTVHPETTKAVAADLHKAGAVFVATPCFGATPVAEEGKLLMAVAGPAEAADKVTALVNGVLARDVLRVGEKPEMASLLKTAGNFMIAGIMEIVAEAMVFAEKTGLGVEVMQQLIQANFGPLAFSDSQRMTNGVYMPGKGETPWSDLNLALKDVGHGISSAEAAGTKLPTGEVIMQHLQRASEYSAQKGNRPMDSSSLYGVVREDAGLDFETDQVKERDGRAYRRSPPDTK</sequence>
<dbReference type="EMBL" id="JAKLMC020000039">
    <property type="protein sequence ID" value="KAK5949088.1"/>
    <property type="molecule type" value="Genomic_DNA"/>
</dbReference>
<keyword evidence="3" id="KW-0520">NAD</keyword>
<keyword evidence="9" id="KW-1185">Reference proteome</keyword>
<accession>A0AAN8EDT3</accession>
<reference evidence="8 9" key="1">
    <citation type="submission" date="2022-12" db="EMBL/GenBank/DDBJ databases">
        <title>Genomic features and morphological characterization of a novel Knufia sp. strain isolated from spacecraft assembly facility.</title>
        <authorList>
            <person name="Teixeira M."/>
            <person name="Chander A.M."/>
            <person name="Stajich J.E."/>
            <person name="Venkateswaran K."/>
        </authorList>
    </citation>
    <scope>NUCLEOTIDE SEQUENCE [LARGE SCALE GENOMIC DNA]</scope>
    <source>
        <strain evidence="8 9">FJI-L2-BK-P2</strain>
    </source>
</reference>
<proteinExistence type="inferred from homology"/>
<gene>
    <name evidence="8" type="ORF">OHC33_009829</name>
</gene>
<dbReference type="InterPro" id="IPR051265">
    <property type="entry name" value="HIBADH-related_NP60_sf"/>
</dbReference>
<evidence type="ECO:0000259" key="7">
    <source>
        <dbReference type="Pfam" id="PF14833"/>
    </source>
</evidence>
<dbReference type="GO" id="GO:0050661">
    <property type="term" value="F:NADP binding"/>
    <property type="evidence" value="ECO:0007669"/>
    <property type="project" value="InterPro"/>
</dbReference>
<protein>
    <submittedName>
        <fullName evidence="8">Uncharacterized protein</fullName>
    </submittedName>
</protein>
<name>A0AAN8EDT3_9EURO</name>
<dbReference type="GO" id="GO:0051287">
    <property type="term" value="F:NAD binding"/>
    <property type="evidence" value="ECO:0007669"/>
    <property type="project" value="InterPro"/>
</dbReference>
<dbReference type="AlphaFoldDB" id="A0AAN8EDT3"/>
<evidence type="ECO:0000256" key="5">
    <source>
        <dbReference type="SAM" id="MobiDB-lite"/>
    </source>
</evidence>
<evidence type="ECO:0000313" key="8">
    <source>
        <dbReference type="EMBL" id="KAK5949088.1"/>
    </source>
</evidence>
<dbReference type="InterPro" id="IPR013328">
    <property type="entry name" value="6PGD_dom2"/>
</dbReference>
<feature type="compositionally biased region" description="Basic and acidic residues" evidence="5">
    <location>
        <begin position="317"/>
        <end position="335"/>
    </location>
</feature>
<dbReference type="InterPro" id="IPR006115">
    <property type="entry name" value="6PGDH_NADP-bd"/>
</dbReference>
<dbReference type="Pfam" id="PF14833">
    <property type="entry name" value="NAD_binding_11"/>
    <property type="match status" value="1"/>
</dbReference>
<evidence type="ECO:0000256" key="3">
    <source>
        <dbReference type="ARBA" id="ARBA00023027"/>
    </source>
</evidence>
<dbReference type="PANTHER" id="PTHR43580">
    <property type="entry name" value="OXIDOREDUCTASE GLYR1-RELATED"/>
    <property type="match status" value="1"/>
</dbReference>
<evidence type="ECO:0000259" key="6">
    <source>
        <dbReference type="Pfam" id="PF03446"/>
    </source>
</evidence>
<dbReference type="SUPFAM" id="SSF48179">
    <property type="entry name" value="6-phosphogluconate dehydrogenase C-terminal domain-like"/>
    <property type="match status" value="1"/>
</dbReference>
<dbReference type="InterPro" id="IPR008927">
    <property type="entry name" value="6-PGluconate_DH-like_C_sf"/>
</dbReference>
<dbReference type="GO" id="GO:0016491">
    <property type="term" value="F:oxidoreductase activity"/>
    <property type="evidence" value="ECO:0007669"/>
    <property type="project" value="UniProtKB-KW"/>
</dbReference>
<dbReference type="Pfam" id="PF03446">
    <property type="entry name" value="NAD_binding_2"/>
    <property type="match status" value="1"/>
</dbReference>